<comment type="caution">
    <text evidence="2">The sequence shown here is derived from an EMBL/GenBank/DDBJ whole genome shotgun (WGS) entry which is preliminary data.</text>
</comment>
<gene>
    <name evidence="2" type="ORF">B0T10DRAFT_564397</name>
</gene>
<evidence type="ECO:0000256" key="1">
    <source>
        <dbReference type="SAM" id="MobiDB-lite"/>
    </source>
</evidence>
<dbReference type="OrthoDB" id="10600348at2759"/>
<dbReference type="AlphaFoldDB" id="A0A9P8W1L0"/>
<organism evidence="2 3">
    <name type="scientific">Thelonectria olida</name>
    <dbReference type="NCBI Taxonomy" id="1576542"/>
    <lineage>
        <taxon>Eukaryota</taxon>
        <taxon>Fungi</taxon>
        <taxon>Dikarya</taxon>
        <taxon>Ascomycota</taxon>
        <taxon>Pezizomycotina</taxon>
        <taxon>Sordariomycetes</taxon>
        <taxon>Hypocreomycetidae</taxon>
        <taxon>Hypocreales</taxon>
        <taxon>Nectriaceae</taxon>
        <taxon>Thelonectria</taxon>
    </lineage>
</organism>
<reference evidence="2 3" key="1">
    <citation type="journal article" date="2021" name="Nat. Commun.">
        <title>Genetic determinants of endophytism in the Arabidopsis root mycobiome.</title>
        <authorList>
            <person name="Mesny F."/>
            <person name="Miyauchi S."/>
            <person name="Thiergart T."/>
            <person name="Pickel B."/>
            <person name="Atanasova L."/>
            <person name="Karlsson M."/>
            <person name="Huettel B."/>
            <person name="Barry K.W."/>
            <person name="Haridas S."/>
            <person name="Chen C."/>
            <person name="Bauer D."/>
            <person name="Andreopoulos W."/>
            <person name="Pangilinan J."/>
            <person name="LaButti K."/>
            <person name="Riley R."/>
            <person name="Lipzen A."/>
            <person name="Clum A."/>
            <person name="Drula E."/>
            <person name="Henrissat B."/>
            <person name="Kohler A."/>
            <person name="Grigoriev I.V."/>
            <person name="Martin F.M."/>
            <person name="Hacquard S."/>
        </authorList>
    </citation>
    <scope>NUCLEOTIDE SEQUENCE [LARGE SCALE GENOMIC DNA]</scope>
    <source>
        <strain evidence="2 3">MPI-CAGE-CH-0241</strain>
    </source>
</reference>
<name>A0A9P8W1L0_9HYPO</name>
<protein>
    <submittedName>
        <fullName evidence="2">Uncharacterized protein</fullName>
    </submittedName>
</protein>
<dbReference type="Proteomes" id="UP000777438">
    <property type="component" value="Unassembled WGS sequence"/>
</dbReference>
<evidence type="ECO:0000313" key="2">
    <source>
        <dbReference type="EMBL" id="KAH6884993.1"/>
    </source>
</evidence>
<proteinExistence type="predicted"/>
<evidence type="ECO:0000313" key="3">
    <source>
        <dbReference type="Proteomes" id="UP000777438"/>
    </source>
</evidence>
<dbReference type="EMBL" id="JAGPYM010000019">
    <property type="protein sequence ID" value="KAH6884993.1"/>
    <property type="molecule type" value="Genomic_DNA"/>
</dbReference>
<keyword evidence="3" id="KW-1185">Reference proteome</keyword>
<sequence length="305" mass="33833">MSRVTNLNFIAKADLMQLDDLLVFLTQQKKILNALSKALETLQHNVTRNQRYQRIKPTLNFIYSKSSENSETRRRQEALKELDHVSKSLCVFALTDKQILSLANASFDALINGIREFTEAEPGRPELINSAIGGYVHDSLSDLTGDKFRITGDRPVKRARTSARKDHPKATRLEPGGRDSALKSQSLAFQQNPFRNAADQVPLSYSPIANPVNFDSLSENSHQNLWLTTNLDYPGDEWPGWFARGVTLDIAGLDTESANPQQDSLGAVPATSETEWLGRGIGLEYDLFGTGNADGTVQTESLPEL</sequence>
<feature type="compositionally biased region" description="Basic and acidic residues" evidence="1">
    <location>
        <begin position="163"/>
        <end position="181"/>
    </location>
</feature>
<feature type="region of interest" description="Disordered" evidence="1">
    <location>
        <begin position="156"/>
        <end position="181"/>
    </location>
</feature>
<accession>A0A9P8W1L0</accession>